<reference evidence="1 2" key="1">
    <citation type="journal article" date="2012" name="J. Am. Chem. Soc.">
        <title>Bacterial biosynthesis and maturation of the didemnin anti-cancer agents.</title>
        <authorList>
            <person name="Xu Y."/>
            <person name="Kersten R.D."/>
            <person name="Nam S.J."/>
            <person name="Lu L."/>
            <person name="Al-Suwailem A.M."/>
            <person name="Zheng H."/>
            <person name="Fenical W."/>
            <person name="Dorrestein P.C."/>
            <person name="Moore B.S."/>
            <person name="Qian P.Y."/>
        </authorList>
    </citation>
    <scope>NUCLEOTIDE SEQUENCE [LARGE SCALE GENOMIC DNA]</scope>
    <source>
        <strain evidence="1 2">KA081020-065</strain>
    </source>
</reference>
<organism evidence="1 2">
    <name type="scientific">Tistrella mobilis (strain KA081020-065)</name>
    <dbReference type="NCBI Taxonomy" id="1110502"/>
    <lineage>
        <taxon>Bacteria</taxon>
        <taxon>Pseudomonadati</taxon>
        <taxon>Pseudomonadota</taxon>
        <taxon>Alphaproteobacteria</taxon>
        <taxon>Geminicoccales</taxon>
        <taxon>Geminicoccaceae</taxon>
        <taxon>Tistrella</taxon>
    </lineage>
</organism>
<gene>
    <name evidence="1" type="ordered locus">TMO_2826</name>
</gene>
<protein>
    <submittedName>
        <fullName evidence="1">Uncharacterized protein</fullName>
    </submittedName>
</protein>
<dbReference type="HOGENOM" id="CLU_485641_0_0_5"/>
<evidence type="ECO:0000313" key="1">
    <source>
        <dbReference type="EMBL" id="AFK54664.1"/>
    </source>
</evidence>
<dbReference type="Proteomes" id="UP000005258">
    <property type="component" value="Chromosome"/>
</dbReference>
<dbReference type="RefSeq" id="WP_014746341.1">
    <property type="nucleotide sequence ID" value="NC_017956.1"/>
</dbReference>
<keyword evidence="2" id="KW-1185">Reference proteome</keyword>
<dbReference type="KEGG" id="tmo:TMO_2826"/>
<accession>I3TPH6</accession>
<dbReference type="EMBL" id="CP003236">
    <property type="protein sequence ID" value="AFK54664.1"/>
    <property type="molecule type" value="Genomic_DNA"/>
</dbReference>
<dbReference type="PATRIC" id="fig|1110502.3.peg.2899"/>
<dbReference type="AlphaFoldDB" id="I3TPH6"/>
<evidence type="ECO:0000313" key="2">
    <source>
        <dbReference type="Proteomes" id="UP000005258"/>
    </source>
</evidence>
<dbReference type="STRING" id="1110502.TMO_2826"/>
<proteinExistence type="predicted"/>
<dbReference type="eggNOG" id="COG0388">
    <property type="taxonomic scope" value="Bacteria"/>
</dbReference>
<sequence>MTTIGAVIRNMMPSGTNPGGDDPDWSTCPEWPPDLFGVTATLIERTGLYSHAWLYAHQSTHASMASSEKSSIRAAGRGWRDKGVPDSYTKRLWHEVTGGADHVDLQALAHTAPSHPLARKLITLMCIADEAAEGMGFVPKTHVPANGPSPDRISPFTRAVLGATIAAEPAYTTRDATATSAVMPKLPHFPRSLTLAVTPLEAVVFPKSRLPDVGCTLRSMSHNLALLPPRSMVEANWLISGLATDPEHHRPLGILLIPWPTRVNGSLFKAERRDAEEPGYFTVDVAGYDDALSGPTNVSRLAGMIAGLIQAGEKELGEIHAVFLPECALPTEIAEDLAKEVARRHPRLQLFISGAIGKPAHSEAMPRNLAFTASTADGTVQRSWTQSKHHRWKLNGDQIRRYHMGHVLDPTREWWEYIDVSGRTCHFSVIDNDLSLAVLICEDLARFDPVLPVINAIGPSLVVALLMDGPQLEKRWPGRYATVLAEDPGSSVLTFTSTALIDRQHQAGAPNIRTIALWKQPRGLAQELSIGPDDQALALCLVREHRQQISIDGRSRNSFFLSLAGVRAVKPPDPAVLPRRKSLNKPT</sequence>
<name>I3TPH6_TISMK</name>